<dbReference type="AlphaFoldDB" id="A0A841JS90"/>
<sequence length="147" mass="17077">MKKRCLIRYTAAEKKYLEEHFSGGDLSAISIHLNRSIASINQKACTLGLKRVKNRIYKTGWKADEDTILKNLFPNTHNEIIAKQINKTVSALRNRAVKLGLKKSNRYWTWEQENYILDNYNIVPIAIMVQYLNRTGPAIVSKYYSLR</sequence>
<dbReference type="EMBL" id="JACHCA010000028">
    <property type="protein sequence ID" value="MBB6131648.1"/>
    <property type="molecule type" value="Genomic_DNA"/>
</dbReference>
<reference evidence="1 2" key="1">
    <citation type="submission" date="2020-08" db="EMBL/GenBank/DDBJ databases">
        <title>Genomic Encyclopedia of Type Strains, Phase IV (KMG-V): Genome sequencing to study the core and pangenomes of soil and plant-associated prokaryotes.</title>
        <authorList>
            <person name="Whitman W."/>
        </authorList>
    </citation>
    <scope>NUCLEOTIDE SEQUENCE [LARGE SCALE GENOMIC DNA]</scope>
    <source>
        <strain evidence="1 2">MP601</strain>
    </source>
</reference>
<organism evidence="1 2">
    <name type="scientific">Mucilaginibacter lappiensis</name>
    <dbReference type="NCBI Taxonomy" id="354630"/>
    <lineage>
        <taxon>Bacteria</taxon>
        <taxon>Pseudomonadati</taxon>
        <taxon>Bacteroidota</taxon>
        <taxon>Sphingobacteriia</taxon>
        <taxon>Sphingobacteriales</taxon>
        <taxon>Sphingobacteriaceae</taxon>
        <taxon>Mucilaginibacter</taxon>
    </lineage>
</organism>
<comment type="caution">
    <text evidence="1">The sequence shown here is derived from an EMBL/GenBank/DDBJ whole genome shotgun (WGS) entry which is preliminary data.</text>
</comment>
<proteinExistence type="predicted"/>
<name>A0A841JS90_9SPHI</name>
<protein>
    <submittedName>
        <fullName evidence="1">Uncharacterized protein</fullName>
    </submittedName>
</protein>
<gene>
    <name evidence="1" type="ORF">HDF22_005799</name>
</gene>
<evidence type="ECO:0000313" key="1">
    <source>
        <dbReference type="EMBL" id="MBB6131648.1"/>
    </source>
</evidence>
<dbReference type="Proteomes" id="UP000548326">
    <property type="component" value="Unassembled WGS sequence"/>
</dbReference>
<evidence type="ECO:0000313" key="2">
    <source>
        <dbReference type="Proteomes" id="UP000548326"/>
    </source>
</evidence>
<dbReference type="RefSeq" id="WP_183590083.1">
    <property type="nucleotide sequence ID" value="NZ_JACHCA010000028.1"/>
</dbReference>
<accession>A0A841JS90</accession>